<sequence>MHCNEGHKWHASLDNYAHRRPLTLEIAKQIAYTKNGKCIFEKYINNNLPLLWECENGHKFRTSLAHRYLVPLLSKEFERLGIGSAKELARSKNGEYLSNIYINCQMHLFWRCVKNHVWYSALGNTLRFSTNTQPLIDIYNKMSDASLSLRCILAVGNTGLGKSFTATVFGAQNVTVGHSSESQTAEVNIHNINGGFYIDTPGSMILMILTKVEAMKKLSPDIRAEAQYKRQARFIESLADSYNGNVWDNTILVTKGVNDAPIGGPRNAGIEIARKIHHIDNRLSGTRDFRIMLFERLPNNSIYRRSNLTSNELNNEYCIFKGMEPERILAKYESLMDGHLENPVALKIRYLKCSKCSEVNDPRLASKKCHQEIKLVHSDKEWRHLGKVEDRHPLSSYWKHTSNFHNPTKKEKLNHTAFYIRITPFNIPELVGYWNCCKKKGSNYVGCKQFYRCCDKDYGSRGCQIIFNQCRHNYAERACVRFCRGCEKDSDKEKGCMKICKVCDKDPDNTEGCSEVGHDFHELPSFARWFRLFQ</sequence>
<organism evidence="1 2">
    <name type="scientific">Diversispora epigaea</name>
    <dbReference type="NCBI Taxonomy" id="1348612"/>
    <lineage>
        <taxon>Eukaryota</taxon>
        <taxon>Fungi</taxon>
        <taxon>Fungi incertae sedis</taxon>
        <taxon>Mucoromycota</taxon>
        <taxon>Glomeromycotina</taxon>
        <taxon>Glomeromycetes</taxon>
        <taxon>Diversisporales</taxon>
        <taxon>Diversisporaceae</taxon>
        <taxon>Diversispora</taxon>
    </lineage>
</organism>
<gene>
    <name evidence="1" type="ORF">Glove_459g11</name>
</gene>
<accession>A0A397GX73</accession>
<name>A0A397GX73_9GLOM</name>
<proteinExistence type="predicted"/>
<protein>
    <recommendedName>
        <fullName evidence="3">G domain-containing protein</fullName>
    </recommendedName>
</protein>
<dbReference type="OrthoDB" id="8954335at2759"/>
<dbReference type="EMBL" id="PQFF01000401">
    <property type="protein sequence ID" value="RHZ52660.1"/>
    <property type="molecule type" value="Genomic_DNA"/>
</dbReference>
<evidence type="ECO:0008006" key="3">
    <source>
        <dbReference type="Google" id="ProtNLM"/>
    </source>
</evidence>
<keyword evidence="2" id="KW-1185">Reference proteome</keyword>
<dbReference type="AlphaFoldDB" id="A0A397GX73"/>
<comment type="caution">
    <text evidence="1">The sequence shown here is derived from an EMBL/GenBank/DDBJ whole genome shotgun (WGS) entry which is preliminary data.</text>
</comment>
<evidence type="ECO:0000313" key="2">
    <source>
        <dbReference type="Proteomes" id="UP000266861"/>
    </source>
</evidence>
<dbReference type="Proteomes" id="UP000266861">
    <property type="component" value="Unassembled WGS sequence"/>
</dbReference>
<evidence type="ECO:0000313" key="1">
    <source>
        <dbReference type="EMBL" id="RHZ52660.1"/>
    </source>
</evidence>
<reference evidence="1 2" key="1">
    <citation type="submission" date="2018-08" db="EMBL/GenBank/DDBJ databases">
        <title>Genome and evolution of the arbuscular mycorrhizal fungus Diversispora epigaea (formerly Glomus versiforme) and its bacterial endosymbionts.</title>
        <authorList>
            <person name="Sun X."/>
            <person name="Fei Z."/>
            <person name="Harrison M."/>
        </authorList>
    </citation>
    <scope>NUCLEOTIDE SEQUENCE [LARGE SCALE GENOMIC DNA]</scope>
    <source>
        <strain evidence="1 2">IT104</strain>
    </source>
</reference>